<comment type="caution">
    <text evidence="2">The sequence shown here is derived from an EMBL/GenBank/DDBJ whole genome shotgun (WGS) entry which is preliminary data.</text>
</comment>
<evidence type="ECO:0000313" key="2">
    <source>
        <dbReference type="EMBL" id="CDC04581.1"/>
    </source>
</evidence>
<proteinExistence type="predicted"/>
<name>R6NEF9_9FIRM</name>
<dbReference type="EMBL" id="CBEP010000064">
    <property type="protein sequence ID" value="CDC04581.1"/>
    <property type="molecule type" value="Genomic_DNA"/>
</dbReference>
<evidence type="ECO:0000313" key="3">
    <source>
        <dbReference type="Proteomes" id="UP000018168"/>
    </source>
</evidence>
<sequence length="179" mass="20743">MAVQLNGFVKIHRKLVQWGWYTDNVVKGVFLHILLTANFKPMEWQGRTIFPGQLVTSVARMGADLGFSPRQVRTALDKLKSTNEITIETTNRYSLITVTNWEEYQTLSEIQANKKAKYSANKCQTDDKQMTNKRQQRKNDKKYTSYIKEEKKAATPQEVFPPGIETQEELEALKARLRE</sequence>
<accession>R6NEF9</accession>
<gene>
    <name evidence="2" type="ORF">BN578_00116</name>
</gene>
<organism evidence="2 3">
    <name type="scientific">[Clostridium] leptum CAG:27</name>
    <dbReference type="NCBI Taxonomy" id="1263068"/>
    <lineage>
        <taxon>Bacteria</taxon>
        <taxon>Bacillati</taxon>
        <taxon>Bacillota</taxon>
        <taxon>Clostridia</taxon>
        <taxon>Eubacteriales</taxon>
        <taxon>Oscillospiraceae</taxon>
        <taxon>Oscillospiraceae incertae sedis</taxon>
    </lineage>
</organism>
<dbReference type="AlphaFoldDB" id="R6NEF9"/>
<dbReference type="Proteomes" id="UP000018168">
    <property type="component" value="Unassembled WGS sequence"/>
</dbReference>
<reference evidence="2" key="1">
    <citation type="submission" date="2012-11" db="EMBL/GenBank/DDBJ databases">
        <title>Dependencies among metagenomic species, viruses, plasmids and units of genetic variation.</title>
        <authorList>
            <person name="Nielsen H.B."/>
            <person name="Almeida M."/>
            <person name="Juncker A.S."/>
            <person name="Rasmussen S."/>
            <person name="Li J."/>
            <person name="Sunagawa S."/>
            <person name="Plichta D."/>
            <person name="Gautier L."/>
            <person name="Le Chatelier E."/>
            <person name="Peletier E."/>
            <person name="Bonde I."/>
            <person name="Nielsen T."/>
            <person name="Manichanh C."/>
            <person name="Arumugam M."/>
            <person name="Batto J."/>
            <person name="Santos M.B.Q.D."/>
            <person name="Blom N."/>
            <person name="Borruel N."/>
            <person name="Burgdorf K.S."/>
            <person name="Boumezbeur F."/>
            <person name="Casellas F."/>
            <person name="Dore J."/>
            <person name="Guarner F."/>
            <person name="Hansen T."/>
            <person name="Hildebrand F."/>
            <person name="Kaas R.S."/>
            <person name="Kennedy S."/>
            <person name="Kristiansen K."/>
            <person name="Kultima J.R."/>
            <person name="Leonard P."/>
            <person name="Levenez F."/>
            <person name="Lund O."/>
            <person name="Moumen B."/>
            <person name="Le Paslier D."/>
            <person name="Pons N."/>
            <person name="Pedersen O."/>
            <person name="Prifti E."/>
            <person name="Qin J."/>
            <person name="Raes J."/>
            <person name="Tap J."/>
            <person name="Tims S."/>
            <person name="Ussery D.W."/>
            <person name="Yamada T."/>
            <person name="MetaHit consortium"/>
            <person name="Renault P."/>
            <person name="Sicheritz-Ponten T."/>
            <person name="Bork P."/>
            <person name="Wang J."/>
            <person name="Brunak S."/>
            <person name="Ehrlich S.D."/>
        </authorList>
    </citation>
    <scope>NUCLEOTIDE SEQUENCE [LARGE SCALE GENOMIC DNA]</scope>
</reference>
<feature type="region of interest" description="Disordered" evidence="1">
    <location>
        <begin position="121"/>
        <end position="158"/>
    </location>
</feature>
<feature type="compositionally biased region" description="Basic and acidic residues" evidence="1">
    <location>
        <begin position="137"/>
        <end position="153"/>
    </location>
</feature>
<protein>
    <submittedName>
        <fullName evidence="2">Uncharacterized protein</fullName>
    </submittedName>
</protein>
<evidence type="ECO:0000256" key="1">
    <source>
        <dbReference type="SAM" id="MobiDB-lite"/>
    </source>
</evidence>